<keyword evidence="3 8" id="KW-0378">Hydrolase</keyword>
<dbReference type="GO" id="GO:0004553">
    <property type="term" value="F:hydrolase activity, hydrolyzing O-glycosyl compounds"/>
    <property type="evidence" value="ECO:0007669"/>
    <property type="project" value="InterPro"/>
</dbReference>
<dbReference type="PANTHER" id="PTHR43772:SF2">
    <property type="entry name" value="PUTATIVE (AFU_ORTHOLOGUE AFUA_2G04480)-RELATED"/>
    <property type="match status" value="1"/>
</dbReference>
<evidence type="ECO:0000256" key="4">
    <source>
        <dbReference type="ARBA" id="ARBA00023277"/>
    </source>
</evidence>
<protein>
    <submittedName>
        <fullName evidence="10">Beta-xylosidase</fullName>
    </submittedName>
</protein>
<evidence type="ECO:0000313" key="10">
    <source>
        <dbReference type="EMBL" id="MBB3221553.1"/>
    </source>
</evidence>
<evidence type="ECO:0000256" key="6">
    <source>
        <dbReference type="PIRSR" id="PIRSR606710-1"/>
    </source>
</evidence>
<dbReference type="Pfam" id="PF04616">
    <property type="entry name" value="Glyco_hydro_43"/>
    <property type="match status" value="1"/>
</dbReference>
<sequence>MFKPDVFTRTFFKRALFKRNSLKRTVFTAAAALCAASALAGNPLVKDKFTADPAVLVDGGRAYVYAGRDESPDDKGYVMNEWLVLSSCDMKHWKEHGTALRYDTFAWAKDSAWASDIVKHGGKYWFFATVSERAANAKAIGVAVSDSPLGPFRDAIGKPLITNAQTLQTDIGWDDIDPTVFIDDDGTPYIYWGNQVLKYAKLKTNMTELDGPIVTEGLPQFTEAPYLHKRQGIYYLSYSRDWPEYTVYATSDKATGPWRYRGKIMDANRKTKTVHHAFAEFNGKSYVVYHNADLPAGGEHRRSVAVEEFRYNADGTIPFIPQTAEGPAANPTASCK</sequence>
<feature type="signal peptide" evidence="9">
    <location>
        <begin position="1"/>
        <end position="40"/>
    </location>
</feature>
<proteinExistence type="inferred from homology"/>
<dbReference type="EMBL" id="JACHXS010000003">
    <property type="protein sequence ID" value="MBB3221553.1"/>
    <property type="molecule type" value="Genomic_DNA"/>
</dbReference>
<dbReference type="Gene3D" id="2.115.10.20">
    <property type="entry name" value="Glycosyl hydrolase domain, family 43"/>
    <property type="match status" value="1"/>
</dbReference>
<comment type="caution">
    <text evidence="10">The sequence shown here is derived from an EMBL/GenBank/DDBJ whole genome shotgun (WGS) entry which is preliminary data.</text>
</comment>
<evidence type="ECO:0000256" key="2">
    <source>
        <dbReference type="ARBA" id="ARBA00022651"/>
    </source>
</evidence>
<dbReference type="InterPro" id="IPR052176">
    <property type="entry name" value="Glycosyl_Hydrlase_43_Enz"/>
</dbReference>
<evidence type="ECO:0000256" key="1">
    <source>
        <dbReference type="ARBA" id="ARBA00009865"/>
    </source>
</evidence>
<evidence type="ECO:0000256" key="3">
    <source>
        <dbReference type="ARBA" id="ARBA00022801"/>
    </source>
</evidence>
<evidence type="ECO:0000256" key="9">
    <source>
        <dbReference type="SAM" id="SignalP"/>
    </source>
</evidence>
<accession>A0A7W5EAL3</accession>
<dbReference type="SUPFAM" id="SSF75005">
    <property type="entry name" value="Arabinanase/levansucrase/invertase"/>
    <property type="match status" value="1"/>
</dbReference>
<feature type="active site" description="Proton acceptor" evidence="6">
    <location>
        <position position="52"/>
    </location>
</feature>
<dbReference type="Proteomes" id="UP000584325">
    <property type="component" value="Unassembled WGS sequence"/>
</dbReference>
<evidence type="ECO:0000256" key="8">
    <source>
        <dbReference type="RuleBase" id="RU361187"/>
    </source>
</evidence>
<keyword evidence="9" id="KW-0732">Signal</keyword>
<comment type="similarity">
    <text evidence="1 8">Belongs to the glycosyl hydrolase 43 family.</text>
</comment>
<dbReference type="InterPro" id="IPR023296">
    <property type="entry name" value="Glyco_hydro_beta-prop_sf"/>
</dbReference>
<feature type="chain" id="PRO_5030779998" evidence="9">
    <location>
        <begin position="41"/>
        <end position="336"/>
    </location>
</feature>
<keyword evidence="2" id="KW-0858">Xylan degradation</keyword>
<evidence type="ECO:0000256" key="7">
    <source>
        <dbReference type="PIRSR" id="PIRSR606710-2"/>
    </source>
</evidence>
<dbReference type="PANTHER" id="PTHR43772">
    <property type="entry name" value="ENDO-1,4-BETA-XYLANASE"/>
    <property type="match status" value="1"/>
</dbReference>
<dbReference type="RefSeq" id="WP_307722197.1">
    <property type="nucleotide sequence ID" value="NZ_CP040017.1"/>
</dbReference>
<name>A0A7W5EAL3_9BURK</name>
<gene>
    <name evidence="10" type="ORF">FHS02_002360</name>
</gene>
<dbReference type="CDD" id="cd18618">
    <property type="entry name" value="GH43_Xsa43E-like"/>
    <property type="match status" value="1"/>
</dbReference>
<evidence type="ECO:0000256" key="5">
    <source>
        <dbReference type="ARBA" id="ARBA00023295"/>
    </source>
</evidence>
<dbReference type="InterPro" id="IPR006710">
    <property type="entry name" value="Glyco_hydro_43"/>
</dbReference>
<organism evidence="10 11">
    <name type="scientific">Pseudoduganella umbonata</name>
    <dbReference type="NCBI Taxonomy" id="864828"/>
    <lineage>
        <taxon>Bacteria</taxon>
        <taxon>Pseudomonadati</taxon>
        <taxon>Pseudomonadota</taxon>
        <taxon>Betaproteobacteria</taxon>
        <taxon>Burkholderiales</taxon>
        <taxon>Oxalobacteraceae</taxon>
        <taxon>Telluria group</taxon>
        <taxon>Pseudoduganella</taxon>
    </lineage>
</organism>
<evidence type="ECO:0000313" key="11">
    <source>
        <dbReference type="Proteomes" id="UP000584325"/>
    </source>
</evidence>
<feature type="site" description="Important for catalytic activity, responsible for pKa modulation of the active site Glu and correct orientation of both the proton donor and substrate" evidence="7">
    <location>
        <position position="177"/>
    </location>
</feature>
<reference evidence="10 11" key="1">
    <citation type="submission" date="2020-08" db="EMBL/GenBank/DDBJ databases">
        <title>Genomic Encyclopedia of Type Strains, Phase III (KMG-III): the genomes of soil and plant-associated and newly described type strains.</title>
        <authorList>
            <person name="Whitman W."/>
        </authorList>
    </citation>
    <scope>NUCLEOTIDE SEQUENCE [LARGE SCALE GENOMIC DNA]</scope>
    <source>
        <strain evidence="10 11">CECT 7753</strain>
    </source>
</reference>
<keyword evidence="4" id="KW-0119">Carbohydrate metabolism</keyword>
<dbReference type="AlphaFoldDB" id="A0A7W5EAL3"/>
<keyword evidence="5 8" id="KW-0326">Glycosidase</keyword>
<dbReference type="GO" id="GO:0045493">
    <property type="term" value="P:xylan catabolic process"/>
    <property type="evidence" value="ECO:0007669"/>
    <property type="project" value="UniProtKB-KW"/>
</dbReference>
<keyword evidence="2" id="KW-0624">Polysaccharide degradation</keyword>
<feature type="active site" description="Proton donor" evidence="6">
    <location>
        <position position="223"/>
    </location>
</feature>